<dbReference type="Gene3D" id="1.10.340.30">
    <property type="entry name" value="Hypothetical protein, domain 2"/>
    <property type="match status" value="1"/>
</dbReference>
<organism evidence="6">
    <name type="scientific">Oceanithermus profundus</name>
    <dbReference type="NCBI Taxonomy" id="187137"/>
    <lineage>
        <taxon>Bacteria</taxon>
        <taxon>Thermotogati</taxon>
        <taxon>Deinococcota</taxon>
        <taxon>Deinococci</taxon>
        <taxon>Thermales</taxon>
        <taxon>Thermaceae</taxon>
        <taxon>Oceanithermus</taxon>
    </lineage>
</organism>
<accession>A0A7C4VKM0</accession>
<dbReference type="GO" id="GO:0008725">
    <property type="term" value="F:DNA-3-methyladenine glycosylase activity"/>
    <property type="evidence" value="ECO:0007669"/>
    <property type="project" value="TreeGrafter"/>
</dbReference>
<dbReference type="GO" id="GO:0032131">
    <property type="term" value="F:alkylated DNA binding"/>
    <property type="evidence" value="ECO:0007669"/>
    <property type="project" value="TreeGrafter"/>
</dbReference>
<keyword evidence="4" id="KW-0234">DNA repair</keyword>
<comment type="caution">
    <text evidence="6">The sequence shown here is derived from an EMBL/GenBank/DDBJ whole genome shotgun (WGS) entry which is preliminary data.</text>
</comment>
<dbReference type="SUPFAM" id="SSF48150">
    <property type="entry name" value="DNA-glycosylase"/>
    <property type="match status" value="1"/>
</dbReference>
<dbReference type="CDD" id="cd00056">
    <property type="entry name" value="ENDO3c"/>
    <property type="match status" value="1"/>
</dbReference>
<dbReference type="PANTHER" id="PTHR43003">
    <property type="entry name" value="DNA-3-METHYLADENINE GLYCOSYLASE"/>
    <property type="match status" value="1"/>
</dbReference>
<evidence type="ECO:0000256" key="2">
    <source>
        <dbReference type="ARBA" id="ARBA00012000"/>
    </source>
</evidence>
<proteinExistence type="predicted"/>
<dbReference type="InterPro" id="IPR011257">
    <property type="entry name" value="DNA_glycosylase"/>
</dbReference>
<dbReference type="AlphaFoldDB" id="A0A7C4VKM0"/>
<dbReference type="InterPro" id="IPR051912">
    <property type="entry name" value="Alkylbase_DNA_Glycosylase/TA"/>
</dbReference>
<dbReference type="GO" id="GO:0043916">
    <property type="term" value="F:DNA-7-methylguanine glycosylase activity"/>
    <property type="evidence" value="ECO:0007669"/>
    <property type="project" value="TreeGrafter"/>
</dbReference>
<gene>
    <name evidence="6" type="ORF">ENK37_05760</name>
</gene>
<dbReference type="Pfam" id="PF00730">
    <property type="entry name" value="HhH-GPD"/>
    <property type="match status" value="1"/>
</dbReference>
<keyword evidence="3" id="KW-0227">DNA damage</keyword>
<dbReference type="GO" id="GO:0005737">
    <property type="term" value="C:cytoplasm"/>
    <property type="evidence" value="ECO:0007669"/>
    <property type="project" value="TreeGrafter"/>
</dbReference>
<comment type="catalytic activity">
    <reaction evidence="1">
        <text>Hydrolysis of alkylated DNA, releasing 3-methyladenine, 3-methylguanine, 7-methylguanine and 7-methyladenine.</text>
        <dbReference type="EC" id="3.2.2.21"/>
    </reaction>
</comment>
<evidence type="ECO:0000256" key="1">
    <source>
        <dbReference type="ARBA" id="ARBA00000086"/>
    </source>
</evidence>
<evidence type="ECO:0000313" key="6">
    <source>
        <dbReference type="EMBL" id="HGY09542.1"/>
    </source>
</evidence>
<dbReference type="GO" id="GO:0006307">
    <property type="term" value="P:DNA alkylation repair"/>
    <property type="evidence" value="ECO:0007669"/>
    <property type="project" value="TreeGrafter"/>
</dbReference>
<evidence type="ECO:0000256" key="4">
    <source>
        <dbReference type="ARBA" id="ARBA00023204"/>
    </source>
</evidence>
<evidence type="ECO:0000256" key="3">
    <source>
        <dbReference type="ARBA" id="ARBA00022763"/>
    </source>
</evidence>
<dbReference type="InterPro" id="IPR003265">
    <property type="entry name" value="HhH-GPD_domain"/>
</dbReference>
<dbReference type="GO" id="GO:0006285">
    <property type="term" value="P:base-excision repair, AP site formation"/>
    <property type="evidence" value="ECO:0007669"/>
    <property type="project" value="TreeGrafter"/>
</dbReference>
<evidence type="ECO:0000259" key="5">
    <source>
        <dbReference type="SMART" id="SM00478"/>
    </source>
</evidence>
<dbReference type="SMART" id="SM00478">
    <property type="entry name" value="ENDO3c"/>
    <property type="match status" value="1"/>
</dbReference>
<protein>
    <recommendedName>
        <fullName evidence="2">DNA-3-methyladenine glycosylase II</fullName>
        <ecNumber evidence="2">3.2.2.21</ecNumber>
    </recommendedName>
</protein>
<reference evidence="6" key="1">
    <citation type="journal article" date="2020" name="mSystems">
        <title>Genome- and Community-Level Interaction Insights into Carbon Utilization and Element Cycling Functions of Hydrothermarchaeota in Hydrothermal Sediment.</title>
        <authorList>
            <person name="Zhou Z."/>
            <person name="Liu Y."/>
            <person name="Xu W."/>
            <person name="Pan J."/>
            <person name="Luo Z.H."/>
            <person name="Li M."/>
        </authorList>
    </citation>
    <scope>NUCLEOTIDE SEQUENCE [LARGE SCALE GENOMIC DNA]</scope>
    <source>
        <strain evidence="6">HyVt-570</strain>
    </source>
</reference>
<dbReference type="Proteomes" id="UP000885759">
    <property type="component" value="Unassembled WGS sequence"/>
</dbReference>
<dbReference type="EC" id="3.2.2.21" evidence="2"/>
<sequence>MHLSERTAHPEALAHLARDPVMAALIERHGPYRWGLHPVFPALVRAVVGQQLSNAVARTMFRRVQQATELEPERLLALGEEGLRALGLARAKGRALEGLARAQLEGYFAGLEALPDDEAAARLTALGGVGPWTAQMVLIFSLGRMDVWPTGDLGMVRQAERLYGLATRAQVEALGERFRPWRSAAAHYLWAETDA</sequence>
<dbReference type="EMBL" id="DRPZ01000154">
    <property type="protein sequence ID" value="HGY09542.1"/>
    <property type="molecule type" value="Genomic_DNA"/>
</dbReference>
<dbReference type="Gene3D" id="1.10.1670.40">
    <property type="match status" value="1"/>
</dbReference>
<dbReference type="PANTHER" id="PTHR43003:SF5">
    <property type="entry name" value="DNA-3-METHYLADENINE GLYCOSYLASE"/>
    <property type="match status" value="1"/>
</dbReference>
<feature type="domain" description="HhH-GPD" evidence="5">
    <location>
        <begin position="48"/>
        <end position="194"/>
    </location>
</feature>
<name>A0A7C4VKM0_9DEIN</name>
<dbReference type="GO" id="GO:0032993">
    <property type="term" value="C:protein-DNA complex"/>
    <property type="evidence" value="ECO:0007669"/>
    <property type="project" value="TreeGrafter"/>
</dbReference>